<feature type="compositionally biased region" description="Low complexity" evidence="1">
    <location>
        <begin position="203"/>
        <end position="214"/>
    </location>
</feature>
<feature type="compositionally biased region" description="Polar residues" evidence="1">
    <location>
        <begin position="303"/>
        <end position="315"/>
    </location>
</feature>
<feature type="compositionally biased region" description="Basic and acidic residues" evidence="1">
    <location>
        <begin position="215"/>
        <end position="241"/>
    </location>
</feature>
<dbReference type="EMBL" id="ANJA01001019">
    <property type="protein sequence ID" value="ETO80186.1"/>
    <property type="molecule type" value="Genomic_DNA"/>
</dbReference>
<dbReference type="AlphaFoldDB" id="A0A081AMS5"/>
<dbReference type="Proteomes" id="UP000028582">
    <property type="component" value="Unassembled WGS sequence"/>
</dbReference>
<evidence type="ECO:0000259" key="2">
    <source>
        <dbReference type="Pfam" id="PF13843"/>
    </source>
</evidence>
<protein>
    <recommendedName>
        <fullName evidence="2">PiggyBac transposable element-derived protein domain-containing protein</fullName>
    </recommendedName>
</protein>
<dbReference type="PANTHER" id="PTHR46599:SF3">
    <property type="entry name" value="PIGGYBAC TRANSPOSABLE ELEMENT-DERIVED PROTEIN 4"/>
    <property type="match status" value="1"/>
</dbReference>
<feature type="region of interest" description="Disordered" evidence="1">
    <location>
        <begin position="32"/>
        <end position="361"/>
    </location>
</feature>
<dbReference type="Pfam" id="PF13843">
    <property type="entry name" value="DDE_Tnp_1_7"/>
    <property type="match status" value="1"/>
</dbReference>
<feature type="compositionally biased region" description="Low complexity" evidence="1">
    <location>
        <begin position="172"/>
        <end position="185"/>
    </location>
</feature>
<comment type="caution">
    <text evidence="3">The sequence shown here is derived from an EMBL/GenBank/DDBJ whole genome shotgun (WGS) entry which is preliminary data.</text>
</comment>
<sequence>MTSRHETRAEKQAFLEQLSRVHDGDSLRILKEHQQYLNGQRPTDADFSSARKQTSQQGRQPRAWVPPTGKDASYMRANKHSALMTRRAVAAKTVAGSGKKRLGPRKKLVDEPSDEDEDYEDDEEGDDDECEDEGYGSAGFYAESQKGSEAESGNDATRGQAKTSKASRKKSTVATKEASKATAAAKKPRKKSARTLAKEVREAAVAAAKAAKVKAAQDKATEQQRAGKEAKSAARKRLEGKNKRRKTATAMGSNSPKRWGSPHRATNDSEESSSSDSRRAERAVTPATSGANSDLATPASLLLRTTTHGETSRPQPTARIADPLPRSAPSTAHDGPPLPQPAESSDSGLNLGALDSDCEDEDEELVFVDEEDVPVDPPVPAEIPDIAETIDSAAEEEEVVAVGGELESDDDEAVCDWPVLDSEEYLDFAKDKPSLARMRRTGWELDPQKFPSDQSYPGLYDGPSGPSPEVIHFADSPLDLFLYFMPRELWKKIAEESTVYHEQNLVARVDKMYAKQKVPGKKTKEDFMEREAKHADIKAHEIVVLLGLLIARMINPQRRHFYDHWSTTSIGAVAAGTFGKFMRRNRFTYILSNLHFTNNGDARAGTDRAWKVRSVVDTLQTSFGNGYTTPPVLSFDEAMIPLPNRHNPTRQFVANKPHRWGTKMFMTCCAKSSYCLRLEIYCGAEQHIDEIGNVPPSVQSVDLNTGPAAVMRNLEAVLPPQKDGVFYLVAMDRFYTSVQLAYQLLKRQVYCVGTIQDDRQGFCQDIAVKSGKRPKKIDHGTTRMAVAKNCPLMTSLVWWDRRPVLLFGTGGSRAMESCYRWKSGGGRSEIPCPSMMRDYHRWMGGVDVHDQLRLQRYSLQQQTKCKKYYKAIFLGLVDVAIVNAYIVYREAQKSRNGKPLTHAEFLTQLQAQMLDLTEEDFAERQPQVRGSGEILSALLADHVPRKNPDYQEINGQRKRRQRQCKVCSNRKRSIGERRATKYYCPGCSPSEKTRTYLCNKVWLHWKNNTLTCHQIWHHQWKNGAERPRPRCGRDIQNREAGAGLGKRKRRRRAGGEAADEEDTAEGEDDAEGEGSAEGEDTAEDEDTADGEDNNEEENKE</sequence>
<feature type="compositionally biased region" description="Polar residues" evidence="1">
    <location>
        <begin position="50"/>
        <end position="59"/>
    </location>
</feature>
<accession>A0A081AMS5</accession>
<dbReference type="OrthoDB" id="6350956at2759"/>
<feature type="compositionally biased region" description="Polar residues" evidence="1">
    <location>
        <begin position="286"/>
        <end position="295"/>
    </location>
</feature>
<feature type="compositionally biased region" description="Acidic residues" evidence="1">
    <location>
        <begin position="111"/>
        <end position="134"/>
    </location>
</feature>
<proteinExistence type="predicted"/>
<reference evidence="3 4" key="1">
    <citation type="submission" date="2013-11" db="EMBL/GenBank/DDBJ databases">
        <title>The Genome Sequence of Phytophthora parasitica P1976.</title>
        <authorList>
            <consortium name="The Broad Institute Genomics Platform"/>
            <person name="Russ C."/>
            <person name="Tyler B."/>
            <person name="Panabieres F."/>
            <person name="Shan W."/>
            <person name="Tripathy S."/>
            <person name="Grunwald N."/>
            <person name="Machado M."/>
            <person name="Johnson C.S."/>
            <person name="Walker B."/>
            <person name="Young S."/>
            <person name="Zeng Q."/>
            <person name="Gargeya S."/>
            <person name="Fitzgerald M."/>
            <person name="Haas B."/>
            <person name="Abouelleil A."/>
            <person name="Allen A.W."/>
            <person name="Alvarado L."/>
            <person name="Arachchi H.M."/>
            <person name="Berlin A.M."/>
            <person name="Chapman S.B."/>
            <person name="Gainer-Dewar J."/>
            <person name="Goldberg J."/>
            <person name="Griggs A."/>
            <person name="Gujja S."/>
            <person name="Hansen M."/>
            <person name="Howarth C."/>
            <person name="Imamovic A."/>
            <person name="Ireland A."/>
            <person name="Larimer J."/>
            <person name="McCowan C."/>
            <person name="Murphy C."/>
            <person name="Pearson M."/>
            <person name="Poon T.W."/>
            <person name="Priest M."/>
            <person name="Roberts A."/>
            <person name="Saif S."/>
            <person name="Shea T."/>
            <person name="Sisk P."/>
            <person name="Sykes S."/>
            <person name="Wortman J."/>
            <person name="Nusbaum C."/>
            <person name="Birren B."/>
        </authorList>
    </citation>
    <scope>NUCLEOTIDE SEQUENCE [LARGE SCALE GENOMIC DNA]</scope>
    <source>
        <strain evidence="3 4">P1976</strain>
    </source>
</reference>
<feature type="region of interest" description="Disordered" evidence="1">
    <location>
        <begin position="1021"/>
        <end position="1100"/>
    </location>
</feature>
<dbReference type="InterPro" id="IPR029526">
    <property type="entry name" value="PGBD"/>
</dbReference>
<evidence type="ECO:0000256" key="1">
    <source>
        <dbReference type="SAM" id="MobiDB-lite"/>
    </source>
</evidence>
<feature type="compositionally biased region" description="Basic and acidic residues" evidence="1">
    <location>
        <begin position="1023"/>
        <end position="1037"/>
    </location>
</feature>
<evidence type="ECO:0000313" key="4">
    <source>
        <dbReference type="Proteomes" id="UP000028582"/>
    </source>
</evidence>
<gene>
    <name evidence="3" type="ORF">F444_05229</name>
</gene>
<name>A0A081AMS5_PHYNI</name>
<feature type="domain" description="PiggyBac transposable element-derived protein" evidence="2">
    <location>
        <begin position="476"/>
        <end position="885"/>
    </location>
</feature>
<organism evidence="3 4">
    <name type="scientific">Phytophthora nicotianae P1976</name>
    <dbReference type="NCBI Taxonomy" id="1317066"/>
    <lineage>
        <taxon>Eukaryota</taxon>
        <taxon>Sar</taxon>
        <taxon>Stramenopiles</taxon>
        <taxon>Oomycota</taxon>
        <taxon>Peronosporomycetes</taxon>
        <taxon>Peronosporales</taxon>
        <taxon>Peronosporaceae</taxon>
        <taxon>Phytophthora</taxon>
    </lineage>
</organism>
<dbReference type="PANTHER" id="PTHR46599">
    <property type="entry name" value="PIGGYBAC TRANSPOSABLE ELEMENT-DERIVED PROTEIN 4"/>
    <property type="match status" value="1"/>
</dbReference>
<evidence type="ECO:0000313" key="3">
    <source>
        <dbReference type="EMBL" id="ETO80186.1"/>
    </source>
</evidence>
<feature type="compositionally biased region" description="Acidic residues" evidence="1">
    <location>
        <begin position="1057"/>
        <end position="1100"/>
    </location>
</feature>